<evidence type="ECO:0000256" key="2">
    <source>
        <dbReference type="ARBA" id="ARBA00007733"/>
    </source>
</evidence>
<dbReference type="AlphaFoldDB" id="A0ABD3BXR9"/>
<dbReference type="NCBIfam" id="NF003078">
    <property type="entry name" value="PRK04004.1"/>
    <property type="match status" value="1"/>
</dbReference>
<dbReference type="CDD" id="cd03703">
    <property type="entry name" value="aeIF5B_II"/>
    <property type="match status" value="1"/>
</dbReference>
<dbReference type="PANTHER" id="PTHR43381">
    <property type="entry name" value="TRANSLATION INITIATION FACTOR IF-2-RELATED"/>
    <property type="match status" value="1"/>
</dbReference>
<feature type="compositionally biased region" description="Basic and acidic residues" evidence="13">
    <location>
        <begin position="335"/>
        <end position="413"/>
    </location>
</feature>
<evidence type="ECO:0000256" key="11">
    <source>
        <dbReference type="ARBA" id="ARBA00023134"/>
    </source>
</evidence>
<keyword evidence="11" id="KW-0342">GTP-binding</keyword>
<evidence type="ECO:0000256" key="8">
    <source>
        <dbReference type="ARBA" id="ARBA00022741"/>
    </source>
</evidence>
<reference evidence="16" key="1">
    <citation type="journal article" date="2024" name="IScience">
        <title>Strigolactones Initiate the Formation of Haustorium-like Structures in Castilleja.</title>
        <authorList>
            <person name="Buerger M."/>
            <person name="Peterson D."/>
            <person name="Chory J."/>
        </authorList>
    </citation>
    <scope>NUCLEOTIDE SEQUENCE [LARGE SCALE GENOMIC DNA]</scope>
</reference>
<dbReference type="InterPro" id="IPR023115">
    <property type="entry name" value="TIF_IF2_dom3"/>
</dbReference>
<dbReference type="FunFam" id="2.40.30.10:FF:000013">
    <property type="entry name" value="eukaryotic translation initiation factor 5B"/>
    <property type="match status" value="1"/>
</dbReference>
<feature type="compositionally biased region" description="Acidic residues" evidence="13">
    <location>
        <begin position="117"/>
        <end position="136"/>
    </location>
</feature>
<feature type="region of interest" description="Disordered" evidence="13">
    <location>
        <begin position="114"/>
        <end position="142"/>
    </location>
</feature>
<proteinExistence type="inferred from homology"/>
<feature type="compositionally biased region" description="Acidic residues" evidence="13">
    <location>
        <begin position="68"/>
        <end position="88"/>
    </location>
</feature>
<comment type="similarity">
    <text evidence="2">Belongs to the TRAFAC class translation factor GTPase superfamily. Classic translation factor GTPase family. IF-2 subfamily.</text>
</comment>
<dbReference type="Pfam" id="PF00009">
    <property type="entry name" value="GTP_EFTU"/>
    <property type="match status" value="1"/>
</dbReference>
<dbReference type="InterPro" id="IPR036925">
    <property type="entry name" value="TIF_IF2_dom3_sf"/>
</dbReference>
<keyword evidence="6" id="KW-0396">Initiation factor</keyword>
<keyword evidence="5" id="KW-0963">Cytoplasm</keyword>
<feature type="compositionally biased region" description="Basic and acidic residues" evidence="13">
    <location>
        <begin position="585"/>
        <end position="624"/>
    </location>
</feature>
<feature type="region of interest" description="Disordered" evidence="13">
    <location>
        <begin position="576"/>
        <end position="630"/>
    </location>
</feature>
<keyword evidence="7" id="KW-0479">Metal-binding</keyword>
<evidence type="ECO:0000313" key="15">
    <source>
        <dbReference type="EMBL" id="KAL3621460.1"/>
    </source>
</evidence>
<evidence type="ECO:0000259" key="14">
    <source>
        <dbReference type="PROSITE" id="PS51722"/>
    </source>
</evidence>
<dbReference type="Gene3D" id="3.40.50.10050">
    <property type="entry name" value="Translation initiation factor IF- 2, domain 3"/>
    <property type="match status" value="1"/>
</dbReference>
<dbReference type="FunFam" id="3.40.50.300:FF:000112">
    <property type="entry name" value="Eukaryotic translation initiation factor 5B"/>
    <property type="match status" value="1"/>
</dbReference>
<keyword evidence="8" id="KW-0547">Nucleotide-binding</keyword>
<evidence type="ECO:0000256" key="10">
    <source>
        <dbReference type="ARBA" id="ARBA00022917"/>
    </source>
</evidence>
<dbReference type="GO" id="GO:0005525">
    <property type="term" value="F:GTP binding"/>
    <property type="evidence" value="ECO:0007669"/>
    <property type="project" value="UniProtKB-KW"/>
</dbReference>
<evidence type="ECO:0000256" key="3">
    <source>
        <dbReference type="ARBA" id="ARBA00011986"/>
    </source>
</evidence>
<dbReference type="Pfam" id="PF14578">
    <property type="entry name" value="GTP_EFTU_D4"/>
    <property type="match status" value="1"/>
</dbReference>
<keyword evidence="10" id="KW-0648">Protein biosynthesis</keyword>
<comment type="subcellular location">
    <subcellularLocation>
        <location evidence="1">Cytoplasm</location>
    </subcellularLocation>
</comment>
<dbReference type="InterPro" id="IPR027417">
    <property type="entry name" value="P-loop_NTPase"/>
</dbReference>
<gene>
    <name evidence="15" type="ORF">CASFOL_036372</name>
</gene>
<evidence type="ECO:0000256" key="12">
    <source>
        <dbReference type="ARBA" id="ARBA00032478"/>
    </source>
</evidence>
<evidence type="ECO:0000256" key="6">
    <source>
        <dbReference type="ARBA" id="ARBA00022540"/>
    </source>
</evidence>
<feature type="compositionally biased region" description="Basic residues" evidence="13">
    <location>
        <begin position="229"/>
        <end position="239"/>
    </location>
</feature>
<dbReference type="GO" id="GO:0005737">
    <property type="term" value="C:cytoplasm"/>
    <property type="evidence" value="ECO:0007669"/>
    <property type="project" value="UniProtKB-SubCell"/>
</dbReference>
<dbReference type="Pfam" id="PF11987">
    <property type="entry name" value="IF-2"/>
    <property type="match status" value="1"/>
</dbReference>
<keyword evidence="16" id="KW-1185">Reference proteome</keyword>
<dbReference type="SUPFAM" id="SSF50447">
    <property type="entry name" value="Translation proteins"/>
    <property type="match status" value="1"/>
</dbReference>
<dbReference type="Gene3D" id="2.40.30.10">
    <property type="entry name" value="Translation factors"/>
    <property type="match status" value="2"/>
</dbReference>
<dbReference type="Gene3D" id="3.40.50.300">
    <property type="entry name" value="P-loop containing nucleotide triphosphate hydrolases"/>
    <property type="match status" value="1"/>
</dbReference>
<dbReference type="SUPFAM" id="SSF52540">
    <property type="entry name" value="P-loop containing nucleoside triphosphate hydrolases"/>
    <property type="match status" value="1"/>
</dbReference>
<dbReference type="PANTHER" id="PTHR43381:SF4">
    <property type="entry name" value="EUKARYOTIC TRANSLATION INITIATION FACTOR 5B"/>
    <property type="match status" value="1"/>
</dbReference>
<dbReference type="InterPro" id="IPR000795">
    <property type="entry name" value="T_Tr_GTP-bd_dom"/>
</dbReference>
<dbReference type="FunFam" id="2.40.30.10:FF:000026">
    <property type="entry name" value="Eukaryotic translation initiation factor 5B"/>
    <property type="match status" value="1"/>
</dbReference>
<dbReference type="SUPFAM" id="SSF52156">
    <property type="entry name" value="Initiation factor IF2/eIF5b, domain 3"/>
    <property type="match status" value="1"/>
</dbReference>
<feature type="domain" description="Tr-type G" evidence="14">
    <location>
        <begin position="631"/>
        <end position="847"/>
    </location>
</feature>
<evidence type="ECO:0000256" key="4">
    <source>
        <dbReference type="ARBA" id="ARBA00013824"/>
    </source>
</evidence>
<feature type="compositionally biased region" description="Basic and acidic residues" evidence="13">
    <location>
        <begin position="208"/>
        <end position="220"/>
    </location>
</feature>
<sequence length="1228" mass="136471">MGRKKPTSQDGESVPAGVVAGAKLKTKTLVIADDEYSIGTELSKENRAPVINKKKGKKGFSKKIGQKDEDDNVMDNEAVKEEEEEEEYNAPAIRFAGKKKKSGTNSVFSSLALGLLGEDEGGNDNETKDDEDEESGESVIAFSRNPFSAVVLDGEHDEDVSIVKTGDDDEGDVAEFKYLGKKKSSKKKAVASLVGNDDASSDFIEPTQHIHESTTRKQTNEDVAETSTKNKRKRNKGGKAGKEEDDLDRILAELGVVPPESKHVPTSAEIPPGEDIHNQPVVEEEKKGPAESVAAKKKKKKEKEKEKKAAAAEERLEETETEASNKLAGKKILKHVKEIQERRARLKDFEEKRKREEEEKQRKEEEERIQKEAEEKIAEEKRRLKREKEKEKLLKKKLEGKLLTGKQKEEARKREARMRQILANGSLPIAARETAGAPAKRPLYPKKKTKPQTQSNGAAALDSPEGKESKDTRHEIVAELDSTEGESVEDVASSSAKDKNDAIDVVQENVVDEDDEEWDAKSWNEFDLKLPGKSAFADEVVDSEPELLVRKEIKSSRTPTQDVKLPSVATKTAEKVASLMPQRSENVDVKKNNFEAEDSEKNNTKSVVNREKNNRKGQKSDDHPTQNGQKLRSPICCILGHVDSGKTKLLDCIRGTNVQEVEAGGITQQIGATYIPTENIHERTRELKADARLNVPGLLVIDTPGHESFSNLRSRGSGLCDIAVLVVDIMHGLKPQTIESLKLLTKTSTDFIVALNKVDKIFGWKSCCNAPIKEALSKQSKDVKILFNDGLKKVKNQLQEQGLNTELYYKNKEMGDTHNIVPTSALSGEGIPDLLLLLVKWTERTMIERLTYSDEVKCTVLEVKVVEGHGTTIDVVLGNGVLHEGDHIVVCGMQGPVVTSIRALLTPHPMKELRVKGTYLHHKEIKAAMGIKISAQGLEHTIAGTSLYVVWPHDDLEMIKEAAMKSTMSTIDRSNKGVYIQASTYGSLEALVKFFKNPAVNIPVSDTNIGPVHKKDVFKASVMLEKKKEYGTILAFDVKVTQEARDLADDLGVKIFTADIIYHLVDQFKAYIDTLQEERKTETADEAVFPCVLKIMPNCVFNKKDPIVLGVEVLKGVAKIGTPLCVPQREFSEIGRIASIEDNHKLVHYAKKGQKVAIKIIGSNPDEQQKMFGRHFKMEDELVSKISQNSYDAIKENYADDLSDEDKRLLLRLKNIIQDSVSSKEVCT</sequence>
<feature type="compositionally biased region" description="Basic and acidic residues" evidence="13">
    <location>
        <begin position="303"/>
        <end position="314"/>
    </location>
</feature>
<dbReference type="CDD" id="cd16266">
    <property type="entry name" value="IF2_aeIF5B_IV"/>
    <property type="match status" value="1"/>
</dbReference>
<dbReference type="InterPro" id="IPR015760">
    <property type="entry name" value="TIF_IF2"/>
</dbReference>
<dbReference type="Proteomes" id="UP001632038">
    <property type="component" value="Unassembled WGS sequence"/>
</dbReference>
<feature type="compositionally biased region" description="Basic and acidic residues" evidence="13">
    <location>
        <begin position="464"/>
        <end position="477"/>
    </location>
</feature>
<dbReference type="PRINTS" id="PR00315">
    <property type="entry name" value="ELONGATNFCT"/>
</dbReference>
<feature type="region of interest" description="Disordered" evidence="13">
    <location>
        <begin position="181"/>
        <end position="503"/>
    </location>
</feature>
<dbReference type="FunFam" id="3.40.50.10050:FF:000002">
    <property type="entry name" value="Eukaryotic translation initiation factor 5B"/>
    <property type="match status" value="1"/>
</dbReference>
<dbReference type="NCBIfam" id="TIGR00231">
    <property type="entry name" value="small_GTP"/>
    <property type="match status" value="1"/>
</dbReference>
<evidence type="ECO:0000256" key="13">
    <source>
        <dbReference type="SAM" id="MobiDB-lite"/>
    </source>
</evidence>
<evidence type="ECO:0000256" key="9">
    <source>
        <dbReference type="ARBA" id="ARBA00022801"/>
    </source>
</evidence>
<accession>A0ABD3BXR9</accession>
<dbReference type="PROSITE" id="PS51722">
    <property type="entry name" value="G_TR_2"/>
    <property type="match status" value="1"/>
</dbReference>
<dbReference type="EC" id="3.6.5.3" evidence="3"/>
<name>A0ABD3BXR9_9LAMI</name>
<comment type="caution">
    <text evidence="15">The sequence shown here is derived from an EMBL/GenBank/DDBJ whole genome shotgun (WGS) entry which is preliminary data.</text>
</comment>
<organism evidence="15 16">
    <name type="scientific">Castilleja foliolosa</name>
    <dbReference type="NCBI Taxonomy" id="1961234"/>
    <lineage>
        <taxon>Eukaryota</taxon>
        <taxon>Viridiplantae</taxon>
        <taxon>Streptophyta</taxon>
        <taxon>Embryophyta</taxon>
        <taxon>Tracheophyta</taxon>
        <taxon>Spermatophyta</taxon>
        <taxon>Magnoliopsida</taxon>
        <taxon>eudicotyledons</taxon>
        <taxon>Gunneridae</taxon>
        <taxon>Pentapetalae</taxon>
        <taxon>asterids</taxon>
        <taxon>lamiids</taxon>
        <taxon>Lamiales</taxon>
        <taxon>Orobanchaceae</taxon>
        <taxon>Pedicularideae</taxon>
        <taxon>Castillejinae</taxon>
        <taxon>Castilleja</taxon>
    </lineage>
</organism>
<dbReference type="EMBL" id="JAVIJP010000066">
    <property type="protein sequence ID" value="KAL3621460.1"/>
    <property type="molecule type" value="Genomic_DNA"/>
</dbReference>
<protein>
    <recommendedName>
        <fullName evidence="4">Eukaryotic translation initiation factor 5B</fullName>
        <ecNumber evidence="3">3.6.5.3</ecNumber>
    </recommendedName>
    <alternativeName>
        <fullName evidence="12">Translation initiation factor IF-2</fullName>
    </alternativeName>
</protein>
<evidence type="ECO:0000256" key="5">
    <source>
        <dbReference type="ARBA" id="ARBA00022490"/>
    </source>
</evidence>
<evidence type="ECO:0000313" key="16">
    <source>
        <dbReference type="Proteomes" id="UP001632038"/>
    </source>
</evidence>
<feature type="region of interest" description="Disordered" evidence="13">
    <location>
        <begin position="53"/>
        <end position="88"/>
    </location>
</feature>
<dbReference type="GO" id="GO:0016787">
    <property type="term" value="F:hydrolase activity"/>
    <property type="evidence" value="ECO:0007669"/>
    <property type="project" value="UniProtKB-KW"/>
</dbReference>
<dbReference type="InterPro" id="IPR009000">
    <property type="entry name" value="Transl_B-barrel_sf"/>
</dbReference>
<keyword evidence="9" id="KW-0378">Hydrolase</keyword>
<dbReference type="GO" id="GO:0003743">
    <property type="term" value="F:translation initiation factor activity"/>
    <property type="evidence" value="ECO:0007669"/>
    <property type="project" value="UniProtKB-KW"/>
</dbReference>
<evidence type="ECO:0000256" key="7">
    <source>
        <dbReference type="ARBA" id="ARBA00022723"/>
    </source>
</evidence>
<dbReference type="GO" id="GO:0046872">
    <property type="term" value="F:metal ion binding"/>
    <property type="evidence" value="ECO:0007669"/>
    <property type="project" value="UniProtKB-KW"/>
</dbReference>
<evidence type="ECO:0000256" key="1">
    <source>
        <dbReference type="ARBA" id="ARBA00004496"/>
    </source>
</evidence>
<dbReference type="InterPro" id="IPR005225">
    <property type="entry name" value="Small_GTP-bd"/>
</dbReference>
<dbReference type="CDD" id="cd01887">
    <property type="entry name" value="IF2_eIF5B"/>
    <property type="match status" value="1"/>
</dbReference>
<dbReference type="InterPro" id="IPR029459">
    <property type="entry name" value="EFTU-type"/>
</dbReference>